<dbReference type="RefSeq" id="WP_153081814.1">
    <property type="nucleotide sequence ID" value="NZ_VZBH01000029.1"/>
</dbReference>
<reference evidence="8" key="1">
    <citation type="submission" date="2019-09" db="EMBL/GenBank/DDBJ databases">
        <title>Distinct polysaccharide growth profiles of human intestinal Prevotella copri isolates.</title>
        <authorList>
            <person name="Fehlner-Peach H."/>
            <person name="Magnabosco C."/>
            <person name="Raghavan V."/>
            <person name="Scher J.U."/>
            <person name="Tett A."/>
            <person name="Cox L.M."/>
            <person name="Gottsegen C."/>
            <person name="Watters A."/>
            <person name="Wiltshire- Gordon J.D."/>
            <person name="Segata N."/>
            <person name="Bonneau R."/>
            <person name="Littman D.R."/>
        </authorList>
    </citation>
    <scope>NUCLEOTIDE SEQUENCE [LARGE SCALE GENOMIC DNA]</scope>
    <source>
        <strain evidence="8">iAA108</strain>
    </source>
</reference>
<evidence type="ECO:0000313" key="8">
    <source>
        <dbReference type="Proteomes" id="UP000421408"/>
    </source>
</evidence>
<name>A0A5P0WXU1_9BACT</name>
<keyword evidence="5" id="KW-0472">Membrane</keyword>
<comment type="subcellular location">
    <subcellularLocation>
        <location evidence="5">Membrane</location>
        <topology evidence="5">Single-pass type II membrane protein</topology>
    </subcellularLocation>
</comment>
<dbReference type="InterPro" id="IPR019756">
    <property type="entry name" value="Pept_S26A_signal_pept_1_Ser-AS"/>
</dbReference>
<dbReference type="GO" id="GO:0009003">
    <property type="term" value="F:signal peptidase activity"/>
    <property type="evidence" value="ECO:0007669"/>
    <property type="project" value="UniProtKB-EC"/>
</dbReference>
<keyword evidence="5" id="KW-1133">Transmembrane helix</keyword>
<evidence type="ECO:0000256" key="2">
    <source>
        <dbReference type="ARBA" id="ARBA00019232"/>
    </source>
</evidence>
<keyword evidence="3 5" id="KW-0645">Protease</keyword>
<dbReference type="GO" id="GO:0004252">
    <property type="term" value="F:serine-type endopeptidase activity"/>
    <property type="evidence" value="ECO:0007669"/>
    <property type="project" value="InterPro"/>
</dbReference>
<dbReference type="PROSITE" id="PS51257">
    <property type="entry name" value="PROKAR_LIPOPROTEIN"/>
    <property type="match status" value="1"/>
</dbReference>
<evidence type="ECO:0000256" key="4">
    <source>
        <dbReference type="ARBA" id="ARBA00022801"/>
    </source>
</evidence>
<protein>
    <recommendedName>
        <fullName evidence="2 5">Signal peptidase I</fullName>
        <ecNumber evidence="5">3.4.21.89</ecNumber>
    </recommendedName>
</protein>
<comment type="catalytic activity">
    <reaction evidence="5">
        <text>Cleavage of hydrophobic, N-terminal signal or leader sequences from secreted and periplasmic proteins.</text>
        <dbReference type="EC" id="3.4.21.89"/>
    </reaction>
</comment>
<dbReference type="Gene3D" id="2.10.109.10">
    <property type="entry name" value="Umud Fragment, subunit A"/>
    <property type="match status" value="1"/>
</dbReference>
<dbReference type="InterPro" id="IPR036286">
    <property type="entry name" value="LexA/Signal_pep-like_sf"/>
</dbReference>
<dbReference type="CDD" id="cd06530">
    <property type="entry name" value="S26_SPase_I"/>
    <property type="match status" value="2"/>
</dbReference>
<evidence type="ECO:0000256" key="5">
    <source>
        <dbReference type="RuleBase" id="RU362042"/>
    </source>
</evidence>
<dbReference type="PRINTS" id="PR00727">
    <property type="entry name" value="LEADERPTASE"/>
</dbReference>
<feature type="transmembrane region" description="Helical" evidence="5">
    <location>
        <begin position="12"/>
        <end position="37"/>
    </location>
</feature>
<dbReference type="InterPro" id="IPR000223">
    <property type="entry name" value="Pept_S26A_signal_pept_1"/>
</dbReference>
<dbReference type="NCBIfam" id="TIGR02227">
    <property type="entry name" value="sigpep_I_bact"/>
    <property type="match status" value="1"/>
</dbReference>
<dbReference type="SUPFAM" id="SSF51306">
    <property type="entry name" value="LexA/Signal peptidase"/>
    <property type="match status" value="1"/>
</dbReference>
<accession>A0A5P0WXU1</accession>
<dbReference type="PROSITE" id="PS00501">
    <property type="entry name" value="SPASE_I_1"/>
    <property type="match status" value="1"/>
</dbReference>
<feature type="domain" description="Peptidase S26" evidence="6">
    <location>
        <begin position="235"/>
        <end position="267"/>
    </location>
</feature>
<keyword evidence="5" id="KW-0812">Transmembrane</keyword>
<dbReference type="GO" id="GO:0016020">
    <property type="term" value="C:membrane"/>
    <property type="evidence" value="ECO:0007669"/>
    <property type="project" value="UniProtKB-SubCell"/>
</dbReference>
<evidence type="ECO:0000256" key="1">
    <source>
        <dbReference type="ARBA" id="ARBA00009370"/>
    </source>
</evidence>
<dbReference type="InterPro" id="IPR019533">
    <property type="entry name" value="Peptidase_S26"/>
</dbReference>
<gene>
    <name evidence="7" type="primary">lepB</name>
    <name evidence="7" type="ORF">F7D74_03305</name>
</gene>
<dbReference type="EMBL" id="VZCC01000014">
    <property type="protein sequence ID" value="MQN83038.1"/>
    <property type="molecule type" value="Genomic_DNA"/>
</dbReference>
<evidence type="ECO:0000256" key="3">
    <source>
        <dbReference type="ARBA" id="ARBA00022670"/>
    </source>
</evidence>
<dbReference type="GO" id="GO:0006465">
    <property type="term" value="P:signal peptide processing"/>
    <property type="evidence" value="ECO:0007669"/>
    <property type="project" value="InterPro"/>
</dbReference>
<dbReference type="AlphaFoldDB" id="A0A5P0WXU1"/>
<sequence length="272" mass="31963">MKRKVIVRCLFLIPMVIGCFYSLWLLLRVFIFDVFVIPSDSMLPTLQPGDKVLVNKTLLGARIYTDFQFDKKGGALHSFRTNGVRNVRRNDIVVFNMPYMDGQIKFKINYVYCKRCVALPGDSVSIVDGYYRNNNYDGMLGVEAEQDCLRQMPDSLIPNYVMNTMPHDSHFSWTIKNLGPLYLPRKNDLMKITPREATLYRVLIEWETGKILRIDWEHRRVMLNNSRLCKYRFLHDYYFFVGDHVVNSQDARYWGMVPDDYIVGVVSKIIRK</sequence>
<organism evidence="7 8">
    <name type="scientific">Segatella copri</name>
    <dbReference type="NCBI Taxonomy" id="165179"/>
    <lineage>
        <taxon>Bacteria</taxon>
        <taxon>Pseudomonadati</taxon>
        <taxon>Bacteroidota</taxon>
        <taxon>Bacteroidia</taxon>
        <taxon>Bacteroidales</taxon>
        <taxon>Prevotellaceae</taxon>
        <taxon>Segatella</taxon>
    </lineage>
</organism>
<dbReference type="PANTHER" id="PTHR43390">
    <property type="entry name" value="SIGNAL PEPTIDASE I"/>
    <property type="match status" value="1"/>
</dbReference>
<dbReference type="EC" id="3.4.21.89" evidence="5"/>
<proteinExistence type="inferred from homology"/>
<evidence type="ECO:0000313" key="7">
    <source>
        <dbReference type="EMBL" id="MQN83038.1"/>
    </source>
</evidence>
<keyword evidence="4 5" id="KW-0378">Hydrolase</keyword>
<dbReference type="Proteomes" id="UP000421408">
    <property type="component" value="Unassembled WGS sequence"/>
</dbReference>
<comment type="caution">
    <text evidence="7">The sequence shown here is derived from an EMBL/GenBank/DDBJ whole genome shotgun (WGS) entry which is preliminary data.</text>
</comment>
<feature type="domain" description="Peptidase S26" evidence="6">
    <location>
        <begin position="19"/>
        <end position="130"/>
    </location>
</feature>
<dbReference type="PANTHER" id="PTHR43390:SF1">
    <property type="entry name" value="CHLOROPLAST PROCESSING PEPTIDASE"/>
    <property type="match status" value="1"/>
</dbReference>
<comment type="similarity">
    <text evidence="1 5">Belongs to the peptidase S26 family.</text>
</comment>
<evidence type="ECO:0000259" key="6">
    <source>
        <dbReference type="Pfam" id="PF10502"/>
    </source>
</evidence>
<dbReference type="Pfam" id="PF10502">
    <property type="entry name" value="Peptidase_S26"/>
    <property type="match status" value="2"/>
</dbReference>